<reference evidence="1" key="1">
    <citation type="submission" date="2009-10" db="EMBL/GenBank/DDBJ databases">
        <title>Diversity of trophic interactions inside an arsenic-rich microbial ecosystem.</title>
        <authorList>
            <person name="Bertin P.N."/>
            <person name="Heinrich-Salmeron A."/>
            <person name="Pelletier E."/>
            <person name="Goulhen-Chollet F."/>
            <person name="Arsene-Ploetze F."/>
            <person name="Gallien S."/>
            <person name="Calteau A."/>
            <person name="Vallenet D."/>
            <person name="Casiot C."/>
            <person name="Chane-Woon-Ming B."/>
            <person name="Giloteaux L."/>
            <person name="Barakat M."/>
            <person name="Bonnefoy V."/>
            <person name="Bruneel O."/>
            <person name="Chandler M."/>
            <person name="Cleiss J."/>
            <person name="Duran R."/>
            <person name="Elbaz-Poulichet F."/>
            <person name="Fonknechten N."/>
            <person name="Lauga B."/>
            <person name="Mornico D."/>
            <person name="Ortet P."/>
            <person name="Schaeffer C."/>
            <person name="Siguier P."/>
            <person name="Alexander Thil Smith A."/>
            <person name="Van Dorsselaer A."/>
            <person name="Weissenbach J."/>
            <person name="Medigue C."/>
            <person name="Le Paslier D."/>
        </authorList>
    </citation>
    <scope>NUCLEOTIDE SEQUENCE</scope>
</reference>
<dbReference type="EC" id="6.3.4.-" evidence="1"/>
<dbReference type="EMBL" id="CABQ01000048">
    <property type="protein sequence ID" value="CBI06970.1"/>
    <property type="molecule type" value="Genomic_DNA"/>
</dbReference>
<gene>
    <name evidence="1" type="ORF">CARN6_0274</name>
</gene>
<proteinExistence type="predicted"/>
<name>E6QIA5_9ZZZZ</name>
<dbReference type="GO" id="GO:0016874">
    <property type="term" value="F:ligase activity"/>
    <property type="evidence" value="ECO:0007669"/>
    <property type="project" value="UniProtKB-KW"/>
</dbReference>
<keyword evidence="1" id="KW-0436">Ligase</keyword>
<protein>
    <submittedName>
        <fullName evidence="1">tRNA(Ile)-lysidine synthase (TRNA(Ile)-lysidine synthetase) (TRNA(Ile)-2-lysyl-cytidine synthase)</fullName>
        <ecNumber evidence="1">6.3.4.-</ecNumber>
    </submittedName>
</protein>
<evidence type="ECO:0000313" key="1">
    <source>
        <dbReference type="EMBL" id="CBI06970.1"/>
    </source>
</evidence>
<sequence length="55" mass="6106">MLGLLRARNAAASLERDASQTVPVTTYWAAELAELQRALLDLRKLLHTNSFPKAL</sequence>
<comment type="caution">
    <text evidence="1">The sequence shown here is derived from an EMBL/GenBank/DDBJ whole genome shotgun (WGS) entry which is preliminary data.</text>
</comment>
<accession>E6QIA5</accession>
<organism evidence="1">
    <name type="scientific">mine drainage metagenome</name>
    <dbReference type="NCBI Taxonomy" id="410659"/>
    <lineage>
        <taxon>unclassified sequences</taxon>
        <taxon>metagenomes</taxon>
        <taxon>ecological metagenomes</taxon>
    </lineage>
</organism>
<dbReference type="AlphaFoldDB" id="E6QIA5"/>